<dbReference type="GO" id="GO:0016846">
    <property type="term" value="F:carbon-sulfur lyase activity"/>
    <property type="evidence" value="ECO:0007669"/>
    <property type="project" value="InterPro"/>
</dbReference>
<dbReference type="AlphaFoldDB" id="A0A6A4HF12"/>
<dbReference type="EMBL" id="ML769516">
    <property type="protein sequence ID" value="KAE9396303.1"/>
    <property type="molecule type" value="Genomic_DNA"/>
</dbReference>
<dbReference type="InterPro" id="IPR006913">
    <property type="entry name" value="CENP-V/GFA"/>
</dbReference>
<keyword evidence="7" id="KW-1185">Reference proteome</keyword>
<dbReference type="PANTHER" id="PTHR33337">
    <property type="entry name" value="GFA DOMAIN-CONTAINING PROTEIN"/>
    <property type="match status" value="1"/>
</dbReference>
<feature type="domain" description="CENP-V/GFA" evidence="5">
    <location>
        <begin position="12"/>
        <end position="141"/>
    </location>
</feature>
<dbReference type="OrthoDB" id="9985472at2759"/>
<evidence type="ECO:0000313" key="6">
    <source>
        <dbReference type="EMBL" id="KAE9396303.1"/>
    </source>
</evidence>
<gene>
    <name evidence="6" type="ORF">BT96DRAFT_977579</name>
</gene>
<evidence type="ECO:0000256" key="4">
    <source>
        <dbReference type="ARBA" id="ARBA00023239"/>
    </source>
</evidence>
<protein>
    <recommendedName>
        <fullName evidence="5">CENP-V/GFA domain-containing protein</fullName>
    </recommendedName>
</protein>
<reference evidence="6" key="1">
    <citation type="journal article" date="2019" name="Environ. Microbiol.">
        <title>Fungal ecological strategies reflected in gene transcription - a case study of two litter decomposers.</title>
        <authorList>
            <person name="Barbi F."/>
            <person name="Kohler A."/>
            <person name="Barry K."/>
            <person name="Baskaran P."/>
            <person name="Daum C."/>
            <person name="Fauchery L."/>
            <person name="Ihrmark K."/>
            <person name="Kuo A."/>
            <person name="LaButti K."/>
            <person name="Lipzen A."/>
            <person name="Morin E."/>
            <person name="Grigoriev I.V."/>
            <person name="Henrissat B."/>
            <person name="Lindahl B."/>
            <person name="Martin F."/>
        </authorList>
    </citation>
    <scope>NUCLEOTIDE SEQUENCE</scope>
    <source>
        <strain evidence="6">JB14</strain>
    </source>
</reference>
<dbReference type="Gene3D" id="3.90.1590.10">
    <property type="entry name" value="glutathione-dependent formaldehyde- activating enzyme (gfa)"/>
    <property type="match status" value="1"/>
</dbReference>
<dbReference type="Proteomes" id="UP000799118">
    <property type="component" value="Unassembled WGS sequence"/>
</dbReference>
<evidence type="ECO:0000256" key="1">
    <source>
        <dbReference type="ARBA" id="ARBA00005495"/>
    </source>
</evidence>
<dbReference type="SUPFAM" id="SSF51316">
    <property type="entry name" value="Mss4-like"/>
    <property type="match status" value="1"/>
</dbReference>
<dbReference type="GO" id="GO:0046872">
    <property type="term" value="F:metal ion binding"/>
    <property type="evidence" value="ECO:0007669"/>
    <property type="project" value="UniProtKB-KW"/>
</dbReference>
<accession>A0A6A4HF12</accession>
<proteinExistence type="inferred from homology"/>
<organism evidence="6 7">
    <name type="scientific">Gymnopus androsaceus JB14</name>
    <dbReference type="NCBI Taxonomy" id="1447944"/>
    <lineage>
        <taxon>Eukaryota</taxon>
        <taxon>Fungi</taxon>
        <taxon>Dikarya</taxon>
        <taxon>Basidiomycota</taxon>
        <taxon>Agaricomycotina</taxon>
        <taxon>Agaricomycetes</taxon>
        <taxon>Agaricomycetidae</taxon>
        <taxon>Agaricales</taxon>
        <taxon>Marasmiineae</taxon>
        <taxon>Omphalotaceae</taxon>
        <taxon>Gymnopus</taxon>
    </lineage>
</organism>
<evidence type="ECO:0000313" key="7">
    <source>
        <dbReference type="Proteomes" id="UP000799118"/>
    </source>
</evidence>
<keyword evidence="4" id="KW-0456">Lyase</keyword>
<dbReference type="InterPro" id="IPR011057">
    <property type="entry name" value="Mss4-like_sf"/>
</dbReference>
<keyword evidence="2" id="KW-0479">Metal-binding</keyword>
<evidence type="ECO:0000256" key="3">
    <source>
        <dbReference type="ARBA" id="ARBA00022833"/>
    </source>
</evidence>
<sequence length="155" mass="17407">MSESLSLSPQTLPGTCYCGIIHYTITLDNPSTDARTSICHCHNCKKFTGGNYGITTKIPRSAFQVTQGQEKIKVHETHEDNGSGPMKLRREFCSECGSGILEFGANAGDFIYVFYGTLEDHARGMVEPKGEFFTKFRDPWMPEVEGLFQKHEMKQ</sequence>
<dbReference type="PROSITE" id="PS51891">
    <property type="entry name" value="CENP_V_GFA"/>
    <property type="match status" value="1"/>
</dbReference>
<name>A0A6A4HF12_9AGAR</name>
<comment type="similarity">
    <text evidence="1">Belongs to the Gfa family.</text>
</comment>
<dbReference type="PANTHER" id="PTHR33337:SF40">
    <property type="entry name" value="CENP-V_GFA DOMAIN-CONTAINING PROTEIN-RELATED"/>
    <property type="match status" value="1"/>
</dbReference>
<keyword evidence="3" id="KW-0862">Zinc</keyword>
<evidence type="ECO:0000256" key="2">
    <source>
        <dbReference type="ARBA" id="ARBA00022723"/>
    </source>
</evidence>
<evidence type="ECO:0000259" key="5">
    <source>
        <dbReference type="PROSITE" id="PS51891"/>
    </source>
</evidence>
<dbReference type="Pfam" id="PF04828">
    <property type="entry name" value="GFA"/>
    <property type="match status" value="1"/>
</dbReference>